<dbReference type="Proteomes" id="UP000622166">
    <property type="component" value="Unassembled WGS sequence"/>
</dbReference>
<evidence type="ECO:0000256" key="1">
    <source>
        <dbReference type="SAM" id="MobiDB-lite"/>
    </source>
</evidence>
<gene>
    <name evidence="2" type="ORF">GCM10010365_49780</name>
</gene>
<comment type="caution">
    <text evidence="2">The sequence shown here is derived from an EMBL/GenBank/DDBJ whole genome shotgun (WGS) entry which is preliminary data.</text>
</comment>
<feature type="compositionally biased region" description="Basic residues" evidence="1">
    <location>
        <begin position="34"/>
        <end position="49"/>
    </location>
</feature>
<name>A0A918PWQ7_9ACTN</name>
<accession>A0A918PWQ7</accession>
<organism evidence="2 3">
    <name type="scientific">Streptomyces poonensis</name>
    <dbReference type="NCBI Taxonomy" id="68255"/>
    <lineage>
        <taxon>Bacteria</taxon>
        <taxon>Bacillati</taxon>
        <taxon>Actinomycetota</taxon>
        <taxon>Actinomycetes</taxon>
        <taxon>Kitasatosporales</taxon>
        <taxon>Streptomycetaceae</taxon>
        <taxon>Streptomyces</taxon>
    </lineage>
</organism>
<reference evidence="2" key="1">
    <citation type="journal article" date="2014" name="Int. J. Syst. Evol. Microbiol.">
        <title>Complete genome sequence of Corynebacterium casei LMG S-19264T (=DSM 44701T), isolated from a smear-ripened cheese.</title>
        <authorList>
            <consortium name="US DOE Joint Genome Institute (JGI-PGF)"/>
            <person name="Walter F."/>
            <person name="Albersmeier A."/>
            <person name="Kalinowski J."/>
            <person name="Ruckert C."/>
        </authorList>
    </citation>
    <scope>NUCLEOTIDE SEQUENCE</scope>
    <source>
        <strain evidence="2">JCM 4815</strain>
    </source>
</reference>
<reference evidence="2" key="2">
    <citation type="submission" date="2020-09" db="EMBL/GenBank/DDBJ databases">
        <authorList>
            <person name="Sun Q."/>
            <person name="Ohkuma M."/>
        </authorList>
    </citation>
    <scope>NUCLEOTIDE SEQUENCE</scope>
    <source>
        <strain evidence="2">JCM 4815</strain>
    </source>
</reference>
<dbReference type="AlphaFoldDB" id="A0A918PWQ7"/>
<evidence type="ECO:0000313" key="3">
    <source>
        <dbReference type="Proteomes" id="UP000622166"/>
    </source>
</evidence>
<keyword evidence="3" id="KW-1185">Reference proteome</keyword>
<dbReference type="EMBL" id="BMVW01000011">
    <property type="protein sequence ID" value="GGZ23686.1"/>
    <property type="molecule type" value="Genomic_DNA"/>
</dbReference>
<protein>
    <submittedName>
        <fullName evidence="2">Uncharacterized protein</fullName>
    </submittedName>
</protein>
<sequence>MAAADVCFSGEKTTYVASATWYTPSAPWESSRTASRRRKFRKRSRTRRSRTMDMGPSLTHGEGPRADDPGTLNNPWQERSRYVSLAG</sequence>
<proteinExistence type="predicted"/>
<evidence type="ECO:0000313" key="2">
    <source>
        <dbReference type="EMBL" id="GGZ23686.1"/>
    </source>
</evidence>
<feature type="region of interest" description="Disordered" evidence="1">
    <location>
        <begin position="25"/>
        <end position="87"/>
    </location>
</feature>